<dbReference type="AlphaFoldDB" id="A0A1F6Y7K5"/>
<protein>
    <recommendedName>
        <fullName evidence="3">ParB/Sulfiredoxin domain-containing protein</fullName>
    </recommendedName>
</protein>
<accession>A0A1F6Y7K5</accession>
<dbReference type="Proteomes" id="UP000177693">
    <property type="component" value="Unassembled WGS sequence"/>
</dbReference>
<evidence type="ECO:0000313" key="1">
    <source>
        <dbReference type="EMBL" id="OGJ02316.1"/>
    </source>
</evidence>
<evidence type="ECO:0008006" key="3">
    <source>
        <dbReference type="Google" id="ProtNLM"/>
    </source>
</evidence>
<dbReference type="EMBL" id="MFVL01000001">
    <property type="protein sequence ID" value="OGJ02316.1"/>
    <property type="molecule type" value="Genomic_DNA"/>
</dbReference>
<proteinExistence type="predicted"/>
<name>A0A1F6Y7K5_9BACT</name>
<gene>
    <name evidence="1" type="ORF">A3I23_02875</name>
</gene>
<organism evidence="1 2">
    <name type="scientific">Candidatus Nomurabacteria bacterium RIFCSPLOWO2_02_FULL_40_67</name>
    <dbReference type="NCBI Taxonomy" id="1801787"/>
    <lineage>
        <taxon>Bacteria</taxon>
        <taxon>Candidatus Nomuraibacteriota</taxon>
    </lineage>
</organism>
<evidence type="ECO:0000313" key="2">
    <source>
        <dbReference type="Proteomes" id="UP000177693"/>
    </source>
</evidence>
<comment type="caution">
    <text evidence="1">The sequence shown here is derived from an EMBL/GenBank/DDBJ whole genome shotgun (WGS) entry which is preliminary data.</text>
</comment>
<reference evidence="1 2" key="1">
    <citation type="journal article" date="2016" name="Nat. Commun.">
        <title>Thousands of microbial genomes shed light on interconnected biogeochemical processes in an aquifer system.</title>
        <authorList>
            <person name="Anantharaman K."/>
            <person name="Brown C.T."/>
            <person name="Hug L.A."/>
            <person name="Sharon I."/>
            <person name="Castelle C.J."/>
            <person name="Probst A.J."/>
            <person name="Thomas B.C."/>
            <person name="Singh A."/>
            <person name="Wilkins M.J."/>
            <person name="Karaoz U."/>
            <person name="Brodie E.L."/>
            <person name="Williams K.H."/>
            <person name="Hubbard S.S."/>
            <person name="Banfield J.F."/>
        </authorList>
    </citation>
    <scope>NUCLEOTIDE SEQUENCE [LARGE SCALE GENOMIC DNA]</scope>
</reference>
<sequence length="336" mass="37793">MKKPTDNSIDEIAEKLSKNMKGYNHFFEYRKNLIDIILKREPGILFNPLENTNPYIYIDNPIQLVPLDKIENLPPQAIAAKNGLEQYAKDGIEPNAGAFHGARLGRQVEIPIAVKINSDGTFTITDGFHRTSQAVISKNKNILAFVEGGNGPTLKEIFDIVLFKYYGKIMNMTKDEALNQIADRLSKEMTSFETFDEYKKNLIYRLNKREPDVPEHTFAIAPPENYINNPLQILPTKEIANTWDLGTSFKEILQDMASKGKEPKTPQAFHGTRLGKHVDTPIAVENDPDGLFYIVDGICRGYQAVVSGDKDMLAFVAKGDGPTLEEVFNKVKNSKQ</sequence>